<keyword evidence="1" id="KW-1185">Reference proteome</keyword>
<name>A0A1I7XJJ8_HETBA</name>
<evidence type="ECO:0000313" key="2">
    <source>
        <dbReference type="WBParaSite" id="Hba_17895"/>
    </source>
</evidence>
<dbReference type="Gene3D" id="1.10.260.100">
    <property type="match status" value="1"/>
</dbReference>
<evidence type="ECO:0000313" key="1">
    <source>
        <dbReference type="Proteomes" id="UP000095283"/>
    </source>
</evidence>
<protein>
    <submittedName>
        <fullName evidence="2">Zinc finger, CCHC-type</fullName>
    </submittedName>
</protein>
<accession>A0A1I7XJJ8</accession>
<reference evidence="2" key="1">
    <citation type="submission" date="2016-11" db="UniProtKB">
        <authorList>
            <consortium name="WormBaseParasite"/>
        </authorList>
    </citation>
    <scope>IDENTIFICATION</scope>
</reference>
<proteinExistence type="predicted"/>
<organism evidence="1 2">
    <name type="scientific">Heterorhabditis bacteriophora</name>
    <name type="common">Entomopathogenic nematode worm</name>
    <dbReference type="NCBI Taxonomy" id="37862"/>
    <lineage>
        <taxon>Eukaryota</taxon>
        <taxon>Metazoa</taxon>
        <taxon>Ecdysozoa</taxon>
        <taxon>Nematoda</taxon>
        <taxon>Chromadorea</taxon>
        <taxon>Rhabditida</taxon>
        <taxon>Rhabditina</taxon>
        <taxon>Rhabditomorpha</taxon>
        <taxon>Strongyloidea</taxon>
        <taxon>Heterorhabditidae</taxon>
        <taxon>Heterorhabditis</taxon>
    </lineage>
</organism>
<dbReference type="AlphaFoldDB" id="A0A1I7XJJ8"/>
<dbReference type="WBParaSite" id="Hba_17895">
    <property type="protein sequence ID" value="Hba_17895"/>
    <property type="gene ID" value="Hba_17895"/>
</dbReference>
<dbReference type="Proteomes" id="UP000095283">
    <property type="component" value="Unplaced"/>
</dbReference>
<sequence length="116" mass="13455">MHDCAVCGLVPHIKFDDFNITFYTNKAELWLVLLMLMQKKRILKKPSTGMENQYQNTEILINSNEIQISIYIGIGYNFQYIMYLISDPGAVREHLQNPDIATKLMKLRDAGIISMR</sequence>